<name>A0A840J7Z3_9PSEU</name>
<proteinExistence type="predicted"/>
<dbReference type="Proteomes" id="UP000581769">
    <property type="component" value="Unassembled WGS sequence"/>
</dbReference>
<feature type="domain" description="DUF6531" evidence="3">
    <location>
        <begin position="370"/>
        <end position="442"/>
    </location>
</feature>
<dbReference type="PANTHER" id="PTHR32305:SF15">
    <property type="entry name" value="PROTEIN RHSA-RELATED"/>
    <property type="match status" value="1"/>
</dbReference>
<evidence type="ECO:0000259" key="4">
    <source>
        <dbReference type="Pfam" id="PF25023"/>
    </source>
</evidence>
<feature type="compositionally biased region" description="Low complexity" evidence="2">
    <location>
        <begin position="284"/>
        <end position="300"/>
    </location>
</feature>
<dbReference type="SUPFAM" id="SSF140453">
    <property type="entry name" value="EsxAB dimer-like"/>
    <property type="match status" value="1"/>
</dbReference>
<evidence type="ECO:0000256" key="2">
    <source>
        <dbReference type="SAM" id="MobiDB-lite"/>
    </source>
</evidence>
<accession>A0A840J7Z3</accession>
<evidence type="ECO:0000256" key="1">
    <source>
        <dbReference type="ARBA" id="ARBA00022737"/>
    </source>
</evidence>
<dbReference type="EMBL" id="JACHMG010000001">
    <property type="protein sequence ID" value="MBB4689584.1"/>
    <property type="molecule type" value="Genomic_DNA"/>
</dbReference>
<feature type="region of interest" description="Disordered" evidence="2">
    <location>
        <begin position="257"/>
        <end position="365"/>
    </location>
</feature>
<dbReference type="InterPro" id="IPR036689">
    <property type="entry name" value="ESAT-6-like_sf"/>
</dbReference>
<keyword evidence="6" id="KW-1185">Reference proteome</keyword>
<dbReference type="Gene3D" id="2.180.10.10">
    <property type="entry name" value="RHS repeat-associated core"/>
    <property type="match status" value="2"/>
</dbReference>
<feature type="compositionally biased region" description="Basic and acidic residues" evidence="2">
    <location>
        <begin position="1348"/>
        <end position="1365"/>
    </location>
</feature>
<dbReference type="Gene3D" id="1.20.1260.20">
    <property type="entry name" value="PPE superfamily"/>
    <property type="match status" value="1"/>
</dbReference>
<sequence length="1568" mass="170852">MSNPLVAPPQDSTKLYSGITLLEDGNDLKSAIESGDWAAVAMGAVGTALDALSTAMDPFGAILSAGVGWLMEHVGPLREALDGLTGNADQITAQAETWANVAKELGSVAADLTETVKADLPSWSGAAADAYRKRTEDLSRLLAGAQKGCEGASSGVKTAGEVVGAVRSLVRDIIADLVGHLISWALQVVFTLGIGMTWVVSQVVTAVSKTASKLADLVKRLVTALKNLIPLLKRADSLFGDASTALKGLRRGRIDALSQPKSIDSPQGAPKLKDAQESGDGSGTPSPKADDTTTTSSADQTPPPASDSAVPPPKNDAGPPDGPSHASGDSSSGGTPGAGSGDKPSPKSLAGRDGPRDRALPSDAKVCVSDPVDVATGEVVMTQVDLTLPGDRSELVLSRTHLSSYREGRWFGRSWASTLDQRIEIDPEQVRFFAEDGMVLVYPLPTSGPVLPLEGPRYPLHRTPDGYRISVGSRELHFTGPGPTVSLTAMEEDGCRTDIGYSAGGLPTTIRRADGVEISIATSEGHVVALGAPGAAPLVNFGYNRLGQLTAIADFAGRPMTLDYDVDHRLVGWQDRTGTWYRYVYDDFGRCVRTVGANGFYNATFTYEPGITRHTDAMGHPWTYRINSVGQLLERVDPLGGSQRFAWSRRDQLLSKVDELGRLTRYEYENGELAAVIRCDGSVVRLVPDAEGILVKTDDTMSVASNADPFDTLPGVSMPLRVNVGPDQFGEEPVRADGIDPADRDLFGRPRLVPTMSGAAARLGWTAEGRRAWRIGPQGGRAAWIYDADGKVVEHRDAAGGVSRRAYGPFGLVTAEIDAAGARTEYTYDGELRLTSVVNPNGLTWRYAYDPVGRLIEEIDYDGRHLTYTYDAAGQLRTATNGMGESREYRYDLLGNVIERRTPTGTTAYAYDPLGRLEYAVNADSILEVVRDERGRVLAEKLNGTATTWSYRPSSVTRRTPSGLTSEWRYTDGRARSLTIAKRQIRFDYDGAGRETARTVNGKVVLAQRFDAEDRLAEQTVSGMDSRSFTYRPDGRLAAVAEGPADETRFAFDQAGRVTETNRPDCVERFGYDLAGNIVLSSHGRRLHHGNRLVRSGDTEYGYDRQGRVVGRTVGGREWRFVWDELDRLAAVVTPDEKFWTYLYDPLGRRFAKRCWVVGEDGEPRRTGETWYVWSGAELIEEIELRDDGYSRVRTWERLPDDGRPVAQIEQTGPQHHTRFSTVVTSPAGAPTELLDEDGALTWRARATFWGEQAPGPIPLAFPGQYRDDETGLHYNLYRYYDPQTARYLSQDPLGLAAGPNPVGYVDQPFLEADPLGLTGTCGKKQGPQPPQSPGGGDDAGKLGASSKKPDGLEEFRDENGTIDLGKMDEETYEKFAKKWGDLLSPGENKSWFWSGGRVKDSVLDEDGTVIQDSQYLGSIEKLAREQAQGKGGSTLEMMLEKHQVVMPEFIKGDPRTTAMWNDPSEALARNARGEVHVALPNSPSRPEGLPYSEYGREGVGNEVARRRPDNAFDMTEFPALRDNPRISKITIHDVHNPEDKDGVELWNAADERDLTNPKWNKYKGYEQ</sequence>
<keyword evidence="1" id="KW-0677">Repeat</keyword>
<dbReference type="InterPro" id="IPR038332">
    <property type="entry name" value="PPE_sf"/>
</dbReference>
<dbReference type="NCBIfam" id="TIGR01643">
    <property type="entry name" value="YD_repeat_2x"/>
    <property type="match status" value="5"/>
</dbReference>
<dbReference type="InterPro" id="IPR056823">
    <property type="entry name" value="TEN-like_YD-shell"/>
</dbReference>
<dbReference type="PANTHER" id="PTHR32305">
    <property type="match status" value="1"/>
</dbReference>
<feature type="region of interest" description="Disordered" evidence="2">
    <location>
        <begin position="1316"/>
        <end position="1365"/>
    </location>
</feature>
<dbReference type="InterPro" id="IPR022385">
    <property type="entry name" value="Rhs_assc_core"/>
</dbReference>
<protein>
    <submittedName>
        <fullName evidence="5">RHS repeat-associated protein</fullName>
    </submittedName>
</protein>
<reference evidence="5 6" key="1">
    <citation type="submission" date="2020-08" db="EMBL/GenBank/DDBJ databases">
        <title>Sequencing the genomes of 1000 actinobacteria strains.</title>
        <authorList>
            <person name="Klenk H.-P."/>
        </authorList>
    </citation>
    <scope>NUCLEOTIDE SEQUENCE [LARGE SCALE GENOMIC DNA]</scope>
    <source>
        <strain evidence="5 6">DSM 45859</strain>
    </source>
</reference>
<evidence type="ECO:0000313" key="6">
    <source>
        <dbReference type="Proteomes" id="UP000581769"/>
    </source>
</evidence>
<dbReference type="RefSeq" id="WP_184784097.1">
    <property type="nucleotide sequence ID" value="NZ_JACHMG010000001.1"/>
</dbReference>
<organism evidence="5 6">
    <name type="scientific">Amycolatopsis jiangsuensis</name>
    <dbReference type="NCBI Taxonomy" id="1181879"/>
    <lineage>
        <taxon>Bacteria</taxon>
        <taxon>Bacillati</taxon>
        <taxon>Actinomycetota</taxon>
        <taxon>Actinomycetes</taxon>
        <taxon>Pseudonocardiales</taxon>
        <taxon>Pseudonocardiaceae</taxon>
        <taxon>Amycolatopsis</taxon>
    </lineage>
</organism>
<dbReference type="InterPro" id="IPR045351">
    <property type="entry name" value="DUF6531"/>
</dbReference>
<evidence type="ECO:0000313" key="5">
    <source>
        <dbReference type="EMBL" id="MBB4689584.1"/>
    </source>
</evidence>
<dbReference type="InterPro" id="IPR006530">
    <property type="entry name" value="YD"/>
</dbReference>
<feature type="domain" description="Teneurin-like YD-shell" evidence="4">
    <location>
        <begin position="822"/>
        <end position="943"/>
    </location>
</feature>
<feature type="region of interest" description="Disordered" evidence="2">
    <location>
        <begin position="1479"/>
        <end position="1511"/>
    </location>
</feature>
<dbReference type="Pfam" id="PF20148">
    <property type="entry name" value="DUF6531"/>
    <property type="match status" value="1"/>
</dbReference>
<feature type="domain" description="Teneurin-like YD-shell" evidence="4">
    <location>
        <begin position="1044"/>
        <end position="1154"/>
    </location>
</feature>
<evidence type="ECO:0000259" key="3">
    <source>
        <dbReference type="Pfam" id="PF20148"/>
    </source>
</evidence>
<feature type="compositionally biased region" description="Pro residues" evidence="2">
    <location>
        <begin position="301"/>
        <end position="314"/>
    </location>
</feature>
<dbReference type="NCBIfam" id="TIGR03696">
    <property type="entry name" value="Rhs_assc_core"/>
    <property type="match status" value="1"/>
</dbReference>
<dbReference type="InterPro" id="IPR050708">
    <property type="entry name" value="T6SS_VgrG/RHS"/>
</dbReference>
<gene>
    <name evidence="5" type="ORF">BJY18_007069</name>
</gene>
<comment type="caution">
    <text evidence="5">The sequence shown here is derived from an EMBL/GenBank/DDBJ whole genome shotgun (WGS) entry which is preliminary data.</text>
</comment>
<dbReference type="Pfam" id="PF25023">
    <property type="entry name" value="TEN_YD-shell"/>
    <property type="match status" value="2"/>
</dbReference>